<keyword evidence="7" id="KW-1015">Disulfide bond</keyword>
<keyword evidence="6" id="KW-0677">Repeat</keyword>
<dbReference type="PANTHER" id="PTHR35971:SF5">
    <property type="entry name" value="OBSCURIN LIKE CYTOSKELETAL ADAPTOR 1"/>
    <property type="match status" value="1"/>
</dbReference>
<dbReference type="SMART" id="SM00409">
    <property type="entry name" value="IG"/>
    <property type="match status" value="7"/>
</dbReference>
<evidence type="ECO:0000256" key="5">
    <source>
        <dbReference type="ARBA" id="ARBA00022553"/>
    </source>
</evidence>
<name>A0A8J6GPU9_MICOH</name>
<comment type="caution">
    <text evidence="11">The sequence shown here is derived from an EMBL/GenBank/DDBJ whole genome shotgun (WGS) entry which is preliminary data.</text>
</comment>
<dbReference type="InterPro" id="IPR052385">
    <property type="entry name" value="Obscurin/Obscurin-like_Reg"/>
</dbReference>
<dbReference type="InterPro" id="IPR007110">
    <property type="entry name" value="Ig-like_dom"/>
</dbReference>
<dbReference type="Gene3D" id="2.60.40.10">
    <property type="entry name" value="Immunoglobulins"/>
    <property type="match status" value="7"/>
</dbReference>
<protein>
    <submittedName>
        <fullName evidence="11">Obscurin</fullName>
    </submittedName>
</protein>
<dbReference type="PROSITE" id="PS50835">
    <property type="entry name" value="IG_LIKE"/>
    <property type="match status" value="5"/>
</dbReference>
<evidence type="ECO:0000313" key="12">
    <source>
        <dbReference type="Proteomes" id="UP000710432"/>
    </source>
</evidence>
<dbReference type="EMBL" id="JAATJU010021251">
    <property type="protein sequence ID" value="KAH0514277.1"/>
    <property type="molecule type" value="Genomic_DNA"/>
</dbReference>
<keyword evidence="5" id="KW-0597">Phosphoprotein</keyword>
<sequence length="663" mass="72771">RFPSPAMSFLCGARGLLFPEVDIRGLTCFLYPTDLHVGITKRLKTVEVLEGESCSFECILSHESESDLAVWTVGGKTVGSSGHFRTTRQGRKYTLTVKDAALSDAGEVVFSVMGLTSKASLIVRERPVEITKPLEDQRATLGEHATLSCELSRAGTSVRWLKDGKAIRKSQKYDLLSEGMRAVLVVREASLKDSGEYTCETEASKSTARLLVGEKANRFTEELADLQVEEKGTAVFACKTEHPASVVTWRKGLLELRASGKHVPSQDGLTLKLTINALERTDSDTYTCDIGQARTQARLLVHGQKVRITEDLEDATVQEGSSAKFCCRISPADYSPVHWFLDKTPLHSNELNEITVQPGGYHVLTLRQLALKDSGTVYFEAGDQRTSAALRVTALPVHFRESLKDVEVPEGRAATLRCVLSSVAAPVEWRHGEDILKSSSKYSLRQDGAVLELVIRDLQPQDSGQYSCSFGDQTTSATLTVKPLPARFIDDLRSQEATESTTVTLRCRMSKAAPVEWRKGSEILSDGDRYSLRQDGATCELQIRGLAVEDAGEYSCVCGQERTSATLSVKALPIRCIEDLRSQEATEGTTVTLRCQMSKAAPVEWRKGSEILRDGDRYSLRLDGATCELQIRGLAVEDAGEYSCVCGQERTSAMLTVDGNDFV</sequence>
<dbReference type="InterPro" id="IPR013098">
    <property type="entry name" value="Ig_I-set"/>
</dbReference>
<feature type="domain" description="Ig-like" evidence="10">
    <location>
        <begin position="573"/>
        <end position="656"/>
    </location>
</feature>
<dbReference type="InterPro" id="IPR003599">
    <property type="entry name" value="Ig_sub"/>
</dbReference>
<dbReference type="FunFam" id="2.60.40.10:FF:000841">
    <property type="entry name" value="obscurin isoform X4"/>
    <property type="match status" value="1"/>
</dbReference>
<comment type="subcellular location">
    <subcellularLocation>
        <location evidence="2">Cytoplasm</location>
    </subcellularLocation>
    <subcellularLocation>
        <location evidence="1">Nucleus</location>
    </subcellularLocation>
</comment>
<evidence type="ECO:0000256" key="6">
    <source>
        <dbReference type="ARBA" id="ARBA00022737"/>
    </source>
</evidence>
<proteinExistence type="inferred from homology"/>
<feature type="domain" description="Ig-like" evidence="10">
    <location>
        <begin position="217"/>
        <end position="300"/>
    </location>
</feature>
<keyword evidence="9" id="KW-0393">Immunoglobulin domain</keyword>
<dbReference type="SMART" id="SM00408">
    <property type="entry name" value="IGc2"/>
    <property type="match status" value="6"/>
</dbReference>
<dbReference type="FunFam" id="2.60.40.10:FF:000050">
    <property type="entry name" value="Titin isoform B"/>
    <property type="match status" value="1"/>
</dbReference>
<evidence type="ECO:0000256" key="9">
    <source>
        <dbReference type="ARBA" id="ARBA00023319"/>
    </source>
</evidence>
<dbReference type="GO" id="GO:0005634">
    <property type="term" value="C:nucleus"/>
    <property type="evidence" value="ECO:0007669"/>
    <property type="project" value="UniProtKB-SubCell"/>
</dbReference>
<dbReference type="GO" id="GO:0005737">
    <property type="term" value="C:cytoplasm"/>
    <property type="evidence" value="ECO:0007669"/>
    <property type="project" value="UniProtKB-SubCell"/>
</dbReference>
<keyword evidence="8" id="KW-0539">Nucleus</keyword>
<keyword evidence="4" id="KW-0963">Cytoplasm</keyword>
<dbReference type="PANTHER" id="PTHR35971">
    <property type="entry name" value="SI:DKEY-31G6.6"/>
    <property type="match status" value="1"/>
</dbReference>
<comment type="similarity">
    <text evidence="3">Belongs to the protein kinase superfamily. CAMK Ser/Thr protein kinase family.</text>
</comment>
<dbReference type="Pfam" id="PF07679">
    <property type="entry name" value="I-set"/>
    <property type="match status" value="7"/>
</dbReference>
<evidence type="ECO:0000256" key="7">
    <source>
        <dbReference type="ARBA" id="ARBA00023157"/>
    </source>
</evidence>
<feature type="domain" description="Ig-like" evidence="10">
    <location>
        <begin position="127"/>
        <end position="211"/>
    </location>
</feature>
<feature type="domain" description="Ig-like" evidence="10">
    <location>
        <begin position="485"/>
        <end position="568"/>
    </location>
</feature>
<dbReference type="SUPFAM" id="SSF48726">
    <property type="entry name" value="Immunoglobulin"/>
    <property type="match status" value="7"/>
</dbReference>
<evidence type="ECO:0000256" key="3">
    <source>
        <dbReference type="ARBA" id="ARBA00006692"/>
    </source>
</evidence>
<evidence type="ECO:0000313" key="11">
    <source>
        <dbReference type="EMBL" id="KAH0514277.1"/>
    </source>
</evidence>
<feature type="domain" description="Ig-like" evidence="10">
    <location>
        <begin position="396"/>
        <end position="480"/>
    </location>
</feature>
<dbReference type="FunFam" id="2.60.40.10:FF:000421">
    <property type="entry name" value="LOW QUALITY PROTEIN: obscurin"/>
    <property type="match status" value="1"/>
</dbReference>
<feature type="non-terminal residue" evidence="11">
    <location>
        <position position="663"/>
    </location>
</feature>
<evidence type="ECO:0000256" key="8">
    <source>
        <dbReference type="ARBA" id="ARBA00023242"/>
    </source>
</evidence>
<dbReference type="FunFam" id="2.60.40.10:FF:000903">
    <property type="entry name" value="obscurin isoform X6"/>
    <property type="match status" value="1"/>
</dbReference>
<evidence type="ECO:0000256" key="4">
    <source>
        <dbReference type="ARBA" id="ARBA00022490"/>
    </source>
</evidence>
<dbReference type="FunFam" id="2.60.40.10:FF:000228">
    <property type="entry name" value="obscurin isoform X4"/>
    <property type="match status" value="2"/>
</dbReference>
<dbReference type="InterPro" id="IPR036179">
    <property type="entry name" value="Ig-like_dom_sf"/>
</dbReference>
<dbReference type="FunFam" id="2.60.40.10:FF:000109">
    <property type="entry name" value="obscurin isoform X5"/>
    <property type="match status" value="1"/>
</dbReference>
<accession>A0A8J6GPU9</accession>
<evidence type="ECO:0000259" key="10">
    <source>
        <dbReference type="PROSITE" id="PS50835"/>
    </source>
</evidence>
<dbReference type="InterPro" id="IPR003598">
    <property type="entry name" value="Ig_sub2"/>
</dbReference>
<reference evidence="11" key="1">
    <citation type="submission" date="2020-03" db="EMBL/GenBank/DDBJ databases">
        <title>Studies in the Genomics of Life Span.</title>
        <authorList>
            <person name="Glass D."/>
        </authorList>
    </citation>
    <scope>NUCLEOTIDE SEQUENCE</scope>
    <source>
        <strain evidence="11">LTLLF</strain>
        <tissue evidence="11">Muscle</tissue>
    </source>
</reference>
<dbReference type="InterPro" id="IPR013783">
    <property type="entry name" value="Ig-like_fold"/>
</dbReference>
<gene>
    <name evidence="11" type="ORF">LTLLF_136110</name>
</gene>
<evidence type="ECO:0000256" key="2">
    <source>
        <dbReference type="ARBA" id="ARBA00004496"/>
    </source>
</evidence>
<evidence type="ECO:0000256" key="1">
    <source>
        <dbReference type="ARBA" id="ARBA00004123"/>
    </source>
</evidence>
<dbReference type="AlphaFoldDB" id="A0A8J6GPU9"/>
<organism evidence="11 12">
    <name type="scientific">Microtus ochrogaster</name>
    <name type="common">Prairie vole</name>
    <dbReference type="NCBI Taxonomy" id="79684"/>
    <lineage>
        <taxon>Eukaryota</taxon>
        <taxon>Metazoa</taxon>
        <taxon>Chordata</taxon>
        <taxon>Craniata</taxon>
        <taxon>Vertebrata</taxon>
        <taxon>Euteleostomi</taxon>
        <taxon>Mammalia</taxon>
        <taxon>Eutheria</taxon>
        <taxon>Euarchontoglires</taxon>
        <taxon>Glires</taxon>
        <taxon>Rodentia</taxon>
        <taxon>Myomorpha</taxon>
        <taxon>Muroidea</taxon>
        <taxon>Cricetidae</taxon>
        <taxon>Arvicolinae</taxon>
        <taxon>Microtus</taxon>
    </lineage>
</organism>
<dbReference type="Proteomes" id="UP000710432">
    <property type="component" value="Unassembled WGS sequence"/>
</dbReference>